<comment type="caution">
    <text evidence="4">The sequence shown here is derived from an EMBL/GenBank/DDBJ whole genome shotgun (WGS) entry which is preliminary data.</text>
</comment>
<dbReference type="InterPro" id="IPR050130">
    <property type="entry name" value="ClpA_ClpB"/>
</dbReference>
<dbReference type="InterPro" id="IPR027417">
    <property type="entry name" value="P-loop_NTPase"/>
</dbReference>
<evidence type="ECO:0000256" key="1">
    <source>
        <dbReference type="ARBA" id="ARBA00022741"/>
    </source>
</evidence>
<protein>
    <submittedName>
        <fullName evidence="4">AAA family ATPase</fullName>
    </submittedName>
</protein>
<accession>A0ABU2H2A6</accession>
<feature type="domain" description="AAA+ ATPase" evidence="3">
    <location>
        <begin position="349"/>
        <end position="508"/>
    </location>
</feature>
<evidence type="ECO:0000313" key="5">
    <source>
        <dbReference type="Proteomes" id="UP001250214"/>
    </source>
</evidence>
<evidence type="ECO:0000259" key="3">
    <source>
        <dbReference type="SMART" id="SM00382"/>
    </source>
</evidence>
<evidence type="ECO:0000256" key="2">
    <source>
        <dbReference type="ARBA" id="ARBA00022840"/>
    </source>
</evidence>
<evidence type="ECO:0000313" key="4">
    <source>
        <dbReference type="EMBL" id="MDS1269132.1"/>
    </source>
</evidence>
<dbReference type="EMBL" id="JAVLVT010000001">
    <property type="protein sequence ID" value="MDS1269132.1"/>
    <property type="molecule type" value="Genomic_DNA"/>
</dbReference>
<proteinExistence type="predicted"/>
<dbReference type="CDD" id="cd19499">
    <property type="entry name" value="RecA-like_ClpB_Hsp104-like"/>
    <property type="match status" value="1"/>
</dbReference>
<dbReference type="RefSeq" id="WP_310910643.1">
    <property type="nucleotide sequence ID" value="NZ_JAVLVT010000001.1"/>
</dbReference>
<name>A0ABU2H2A6_9ACTN</name>
<reference evidence="5" key="1">
    <citation type="submission" date="2023-07" db="EMBL/GenBank/DDBJ databases">
        <title>Novel species in the genus Lipingzhangella isolated from Sambhar Salt Lake.</title>
        <authorList>
            <person name="Jiya N."/>
            <person name="Kajale S."/>
            <person name="Sharma A."/>
        </authorList>
    </citation>
    <scope>NUCLEOTIDE SEQUENCE [LARGE SCALE GENOMIC DNA]</scope>
    <source>
        <strain evidence="5">LS1_29</strain>
    </source>
</reference>
<dbReference type="PRINTS" id="PR00300">
    <property type="entry name" value="CLPPROTEASEA"/>
</dbReference>
<dbReference type="InterPro" id="IPR003593">
    <property type="entry name" value="AAA+_ATPase"/>
</dbReference>
<keyword evidence="2" id="KW-0067">ATP-binding</keyword>
<gene>
    <name evidence="4" type="ORF">RIF23_02345</name>
</gene>
<dbReference type="Gene3D" id="3.40.50.300">
    <property type="entry name" value="P-loop containing nucleotide triphosphate hydrolases"/>
    <property type="match status" value="1"/>
</dbReference>
<organism evidence="4 5">
    <name type="scientific">Lipingzhangella rawalii</name>
    <dbReference type="NCBI Taxonomy" id="2055835"/>
    <lineage>
        <taxon>Bacteria</taxon>
        <taxon>Bacillati</taxon>
        <taxon>Actinomycetota</taxon>
        <taxon>Actinomycetes</taxon>
        <taxon>Streptosporangiales</taxon>
        <taxon>Nocardiopsidaceae</taxon>
        <taxon>Lipingzhangella</taxon>
    </lineage>
</organism>
<dbReference type="SUPFAM" id="SSF52540">
    <property type="entry name" value="P-loop containing nucleoside triphosphate hydrolases"/>
    <property type="match status" value="1"/>
</dbReference>
<dbReference type="InterPro" id="IPR003959">
    <property type="entry name" value="ATPase_AAA_core"/>
</dbReference>
<sequence length="624" mass="67990">MSGAQPHPAASTTPGWVRELTMALPIYPQILLVGNVRDEYHLPTPHAPEATAIYSLETLLARLLEEQGYAALATHDIATDHITTTRLHDEATLAPTLASGPGWAATLTRSASGLDFPHLRQVLTELTANLTAAPTALLFPFADRLTTPGERQPESARLFFSAADALAHRARRPIVAGTEQPYNTVLWIAERLEDLPAAFATTNPRIRQISVPHPSAEERLVAARRAVRIITTREPDLGASPTEQEQAAEHLASATHGMQATQVAAIGQLAAHQRIGINEITDAARLYRVGVTDNPWRDPQVLKRISEGEQRLNARVRGQHAAVRKTMDIFMRSTAGLTGAHAGSSPNRPRGVLVLSGPTGVGKTELAKGIAELILGTDAEPIRFDMSEFASEHARDRLIGAPPGYVGFDAGGELTNAVRAHPISVLLFDEIDKANPALFDLFLQILEDGRLTDGRGAVVHFTECVLVFTTNLGVVGPTGRLTRHDEPEQVRAQLTAAFEDFLDHQLGRPELRNRFGDSFVAMDFITTDIADEILDAMLDTVTHRVRRVHELTVTIGAHAREVLRTEAHRNLDDGGRGIGTVVETCLTNPLSRHLFHHPPQPRQQLHITALTHDGIGWSVEVQHG</sequence>
<dbReference type="Proteomes" id="UP001250214">
    <property type="component" value="Unassembled WGS sequence"/>
</dbReference>
<dbReference type="PANTHER" id="PTHR11638:SF18">
    <property type="entry name" value="HEAT SHOCK PROTEIN 104"/>
    <property type="match status" value="1"/>
</dbReference>
<dbReference type="SMART" id="SM00382">
    <property type="entry name" value="AAA"/>
    <property type="match status" value="1"/>
</dbReference>
<dbReference type="InterPro" id="IPR001270">
    <property type="entry name" value="ClpA/B"/>
</dbReference>
<dbReference type="Pfam" id="PF07724">
    <property type="entry name" value="AAA_2"/>
    <property type="match status" value="1"/>
</dbReference>
<dbReference type="PANTHER" id="PTHR11638">
    <property type="entry name" value="ATP-DEPENDENT CLP PROTEASE"/>
    <property type="match status" value="1"/>
</dbReference>
<keyword evidence="5" id="KW-1185">Reference proteome</keyword>
<keyword evidence="1" id="KW-0547">Nucleotide-binding</keyword>